<organism evidence="1 2">
    <name type="scientific">Penicillium subrubescens</name>
    <dbReference type="NCBI Taxonomy" id="1316194"/>
    <lineage>
        <taxon>Eukaryota</taxon>
        <taxon>Fungi</taxon>
        <taxon>Dikarya</taxon>
        <taxon>Ascomycota</taxon>
        <taxon>Pezizomycotina</taxon>
        <taxon>Eurotiomycetes</taxon>
        <taxon>Eurotiomycetidae</taxon>
        <taxon>Eurotiales</taxon>
        <taxon>Aspergillaceae</taxon>
        <taxon>Penicillium</taxon>
    </lineage>
</organism>
<reference evidence="1 2" key="1">
    <citation type="submission" date="2016-10" db="EMBL/GenBank/DDBJ databases">
        <title>Genome sequence of the ascomycete fungus Penicillium subrubescens.</title>
        <authorList>
            <person name="De Vries R.P."/>
            <person name="Peng M."/>
            <person name="Dilokpimol A."/>
            <person name="Hilden K."/>
            <person name="Makela M.R."/>
            <person name="Grigoriev I."/>
            <person name="Riley R."/>
            <person name="Granchi Z."/>
        </authorList>
    </citation>
    <scope>NUCLEOTIDE SEQUENCE [LARGE SCALE GENOMIC DNA]</scope>
    <source>
        <strain evidence="1 2">CBS 132785</strain>
    </source>
</reference>
<dbReference type="Pfam" id="PF13450">
    <property type="entry name" value="NAD_binding_8"/>
    <property type="match status" value="1"/>
</dbReference>
<dbReference type="SUPFAM" id="SSF51905">
    <property type="entry name" value="FAD/NAD(P)-binding domain"/>
    <property type="match status" value="1"/>
</dbReference>
<comment type="caution">
    <text evidence="1">The sequence shown here is derived from an EMBL/GenBank/DDBJ whole genome shotgun (WGS) entry which is preliminary data.</text>
</comment>
<gene>
    <name evidence="1" type="ORF">PENSUB_12161</name>
</gene>
<protein>
    <recommendedName>
        <fullName evidence="3">FAD/NAD(P)-binding domain-containing protein</fullName>
    </recommendedName>
</protein>
<proteinExistence type="predicted"/>
<name>A0A1Q5T126_9EURO</name>
<evidence type="ECO:0000313" key="1">
    <source>
        <dbReference type="EMBL" id="OKO93882.1"/>
    </source>
</evidence>
<dbReference type="Proteomes" id="UP000186955">
    <property type="component" value="Unassembled WGS sequence"/>
</dbReference>
<dbReference type="Gene3D" id="3.50.50.60">
    <property type="entry name" value="FAD/NAD(P)-binding domain"/>
    <property type="match status" value="1"/>
</dbReference>
<dbReference type="InterPro" id="IPR036188">
    <property type="entry name" value="FAD/NAD-bd_sf"/>
</dbReference>
<evidence type="ECO:0000313" key="2">
    <source>
        <dbReference type="Proteomes" id="UP000186955"/>
    </source>
</evidence>
<keyword evidence="2" id="KW-1185">Reference proteome</keyword>
<dbReference type="AlphaFoldDB" id="A0A1Q5T126"/>
<accession>A0A1Q5T126</accession>
<dbReference type="EMBL" id="MNBE01000723">
    <property type="protein sequence ID" value="OKO93882.1"/>
    <property type="molecule type" value="Genomic_DNA"/>
</dbReference>
<evidence type="ECO:0008006" key="3">
    <source>
        <dbReference type="Google" id="ProtNLM"/>
    </source>
</evidence>
<sequence>MPLVTADGSPDILHRDVVVIGGGASGAYAAVRLRDDFNKSIALIEQQSILVTLLQIDRTVGEY</sequence>